<evidence type="ECO:0000256" key="1">
    <source>
        <dbReference type="SAM" id="Phobius"/>
    </source>
</evidence>
<keyword evidence="1" id="KW-1133">Transmembrane helix</keyword>
<name>A0ABP7EEP4_9ACTN</name>
<proteinExistence type="predicted"/>
<keyword evidence="3" id="KW-1185">Reference proteome</keyword>
<feature type="transmembrane region" description="Helical" evidence="1">
    <location>
        <begin position="6"/>
        <end position="25"/>
    </location>
</feature>
<dbReference type="Proteomes" id="UP001500902">
    <property type="component" value="Unassembled WGS sequence"/>
</dbReference>
<evidence type="ECO:0000313" key="3">
    <source>
        <dbReference type="Proteomes" id="UP001500902"/>
    </source>
</evidence>
<accession>A0ABP7EEP4</accession>
<feature type="transmembrane region" description="Helical" evidence="1">
    <location>
        <begin position="147"/>
        <end position="169"/>
    </location>
</feature>
<organism evidence="2 3">
    <name type="scientific">Nonomuraea antimicrobica</name>
    <dbReference type="NCBI Taxonomy" id="561173"/>
    <lineage>
        <taxon>Bacteria</taxon>
        <taxon>Bacillati</taxon>
        <taxon>Actinomycetota</taxon>
        <taxon>Actinomycetes</taxon>
        <taxon>Streptosporangiales</taxon>
        <taxon>Streptosporangiaceae</taxon>
        <taxon>Nonomuraea</taxon>
    </lineage>
</organism>
<dbReference type="EMBL" id="BAAAZP010000238">
    <property type="protein sequence ID" value="GAA3718205.1"/>
    <property type="molecule type" value="Genomic_DNA"/>
</dbReference>
<reference evidence="3" key="1">
    <citation type="journal article" date="2019" name="Int. J. Syst. Evol. Microbiol.">
        <title>The Global Catalogue of Microorganisms (GCM) 10K type strain sequencing project: providing services to taxonomists for standard genome sequencing and annotation.</title>
        <authorList>
            <consortium name="The Broad Institute Genomics Platform"/>
            <consortium name="The Broad Institute Genome Sequencing Center for Infectious Disease"/>
            <person name="Wu L."/>
            <person name="Ma J."/>
        </authorList>
    </citation>
    <scope>NUCLEOTIDE SEQUENCE [LARGE SCALE GENOMIC DNA]</scope>
    <source>
        <strain evidence="3">JCM 16904</strain>
    </source>
</reference>
<gene>
    <name evidence="2" type="ORF">GCM10022224_099910</name>
</gene>
<protein>
    <recommendedName>
        <fullName evidence="4">TIGR04222 domain-containing protein</fullName>
    </recommendedName>
</protein>
<sequence length="309" mass="33225">MDLVWPATVWALWIATLAAAVKVCGRDKNRRRAPGEQPPGGPPGPVAELLRGMRAQEVFHSALFDLARRGWVTIEGDRLSDGPPPGEPPSPYERWVLRRVRARLAGAPEAPVTALMPSGSDLDGGFVPLVRQCAIDLGLARRRWPSVIVPVLLAAGLVLPWYATIAAAGLSWPGLIATTASLVAGIGLLMGGRGFVLTPAGRELAESAPIGPREEWIFTGSGWQGGQIEPAETPPRGSGRQEVTGHVVKRWTDDERCYIALHDGSSPKATSFQVESGLYHDVLPGDSVRLLVRPRSGTVARVLAHDRHW</sequence>
<comment type="caution">
    <text evidence="2">The sequence shown here is derived from an EMBL/GenBank/DDBJ whole genome shotgun (WGS) entry which is preliminary data.</text>
</comment>
<keyword evidence="1" id="KW-0472">Membrane</keyword>
<evidence type="ECO:0008006" key="4">
    <source>
        <dbReference type="Google" id="ProtNLM"/>
    </source>
</evidence>
<evidence type="ECO:0000313" key="2">
    <source>
        <dbReference type="EMBL" id="GAA3718205.1"/>
    </source>
</evidence>
<keyword evidence="1" id="KW-0812">Transmembrane</keyword>
<dbReference type="RefSeq" id="WP_344896473.1">
    <property type="nucleotide sequence ID" value="NZ_BAAAZP010000238.1"/>
</dbReference>
<feature type="transmembrane region" description="Helical" evidence="1">
    <location>
        <begin position="175"/>
        <end position="196"/>
    </location>
</feature>